<sequence length="493" mass="52520">MDHPTAPVLTLSTGPLRSGPELPFQPSLQRDGAGPLAAQLAQQLRTAIQAGRLPQGTALPSSRSLASQLGVARGTVVEAYSELTLEGYLGSRGGSRTTVQAARLPAPVTAPLAPGWLPDTLPVPTDAPLAGTLDFRLGQPTLQTLDRRAWQRSWQHAARQLPPNDYGDPAGEQELRAALAAYLGRSRGLPARPEQLIVTGGAVQGIGLIARGLVRPGDRVTIENPGYRLARTALAESGAELLSVPVDQDGLVVEQLPAARLVYVTPSHQYPLAVRMSAARRLALLAWAEQHDALIIEDDYDSEYRYGAPPLPTLASLDRSGRVLYLGTLSKVLTPALRLGYLMASPALLPALLRQKVLADSGSAWPVQVAVTHLLQQGDLDRHIRRTRRHYRMLSALLHQQLAPLAPLARLGGIEAGLHACLHLSAPLKAQQIAAVCLERGVRVSTLDSYTQGPAPQALLLGYGGLTVRELLEGAAVVVWAVRQAAGLLPSQA</sequence>
<keyword evidence="2" id="KW-0663">Pyridoxal phosphate</keyword>
<dbReference type="Gene3D" id="1.10.10.10">
    <property type="entry name" value="Winged helix-like DNA-binding domain superfamily/Winged helix DNA-binding domain"/>
    <property type="match status" value="1"/>
</dbReference>
<evidence type="ECO:0000256" key="4">
    <source>
        <dbReference type="ARBA" id="ARBA00023125"/>
    </source>
</evidence>
<dbReference type="EMBL" id="CP158299">
    <property type="protein sequence ID" value="XBV85382.1"/>
    <property type="molecule type" value="Genomic_DNA"/>
</dbReference>
<dbReference type="InterPro" id="IPR051446">
    <property type="entry name" value="HTH_trans_reg/aminotransferase"/>
</dbReference>
<dbReference type="InterPro" id="IPR036390">
    <property type="entry name" value="WH_DNA-bd_sf"/>
</dbReference>
<dbReference type="Gene3D" id="3.40.640.10">
    <property type="entry name" value="Type I PLP-dependent aspartate aminotransferase-like (Major domain)"/>
    <property type="match status" value="1"/>
</dbReference>
<dbReference type="InterPro" id="IPR036388">
    <property type="entry name" value="WH-like_DNA-bd_sf"/>
</dbReference>
<evidence type="ECO:0000256" key="1">
    <source>
        <dbReference type="ARBA" id="ARBA00005384"/>
    </source>
</evidence>
<dbReference type="InterPro" id="IPR004839">
    <property type="entry name" value="Aminotransferase_I/II_large"/>
</dbReference>
<evidence type="ECO:0000256" key="6">
    <source>
        <dbReference type="SAM" id="MobiDB-lite"/>
    </source>
</evidence>
<dbReference type="SMART" id="SM00345">
    <property type="entry name" value="HTH_GNTR"/>
    <property type="match status" value="1"/>
</dbReference>
<dbReference type="InterPro" id="IPR015421">
    <property type="entry name" value="PyrdxlP-dep_Trfase_major"/>
</dbReference>
<dbReference type="AlphaFoldDB" id="A0AAU7UA83"/>
<dbReference type="CDD" id="cd07377">
    <property type="entry name" value="WHTH_GntR"/>
    <property type="match status" value="1"/>
</dbReference>
<dbReference type="GO" id="GO:0008483">
    <property type="term" value="F:transaminase activity"/>
    <property type="evidence" value="ECO:0007669"/>
    <property type="project" value="UniProtKB-KW"/>
</dbReference>
<dbReference type="PANTHER" id="PTHR46577:SF1">
    <property type="entry name" value="HTH-TYPE TRANSCRIPTIONAL REGULATORY PROTEIN GABR"/>
    <property type="match status" value="1"/>
</dbReference>
<dbReference type="Pfam" id="PF00155">
    <property type="entry name" value="Aminotran_1_2"/>
    <property type="match status" value="1"/>
</dbReference>
<dbReference type="SUPFAM" id="SSF53383">
    <property type="entry name" value="PLP-dependent transferases"/>
    <property type="match status" value="1"/>
</dbReference>
<feature type="domain" description="HTH gntR-type" evidence="7">
    <location>
        <begin position="34"/>
        <end position="102"/>
    </location>
</feature>
<gene>
    <name evidence="8" type="ORF">ABOD76_18390</name>
</gene>
<organism evidence="8">
    <name type="scientific">Deinococcus sonorensis KR-87</name>
    <dbReference type="NCBI Taxonomy" id="694439"/>
    <lineage>
        <taxon>Bacteria</taxon>
        <taxon>Thermotogati</taxon>
        <taxon>Deinococcota</taxon>
        <taxon>Deinococci</taxon>
        <taxon>Deinococcales</taxon>
        <taxon>Deinococcaceae</taxon>
        <taxon>Deinococcus</taxon>
    </lineage>
</organism>
<evidence type="ECO:0000256" key="3">
    <source>
        <dbReference type="ARBA" id="ARBA00023015"/>
    </source>
</evidence>
<evidence type="ECO:0000259" key="7">
    <source>
        <dbReference type="PROSITE" id="PS50949"/>
    </source>
</evidence>
<keyword evidence="3" id="KW-0805">Transcription regulation</keyword>
<dbReference type="GO" id="GO:0030170">
    <property type="term" value="F:pyridoxal phosphate binding"/>
    <property type="evidence" value="ECO:0007669"/>
    <property type="project" value="InterPro"/>
</dbReference>
<keyword evidence="8" id="KW-0808">Transferase</keyword>
<comment type="similarity">
    <text evidence="1">In the C-terminal section; belongs to the class-I pyridoxal-phosphate-dependent aminotransferase family.</text>
</comment>
<dbReference type="GO" id="GO:0003700">
    <property type="term" value="F:DNA-binding transcription factor activity"/>
    <property type="evidence" value="ECO:0007669"/>
    <property type="project" value="InterPro"/>
</dbReference>
<dbReference type="GO" id="GO:0003677">
    <property type="term" value="F:DNA binding"/>
    <property type="evidence" value="ECO:0007669"/>
    <property type="project" value="UniProtKB-KW"/>
</dbReference>
<dbReference type="InterPro" id="IPR015424">
    <property type="entry name" value="PyrdxlP-dep_Trfase"/>
</dbReference>
<dbReference type="SUPFAM" id="SSF46785">
    <property type="entry name" value="Winged helix' DNA-binding domain"/>
    <property type="match status" value="1"/>
</dbReference>
<dbReference type="RefSeq" id="WP_350243419.1">
    <property type="nucleotide sequence ID" value="NZ_CP158299.1"/>
</dbReference>
<feature type="region of interest" description="Disordered" evidence="6">
    <location>
        <begin position="1"/>
        <end position="23"/>
    </location>
</feature>
<dbReference type="PRINTS" id="PR00035">
    <property type="entry name" value="HTHGNTR"/>
</dbReference>
<dbReference type="PROSITE" id="PS50949">
    <property type="entry name" value="HTH_GNTR"/>
    <property type="match status" value="1"/>
</dbReference>
<dbReference type="KEGG" id="dsc:ABOD76_18390"/>
<evidence type="ECO:0000256" key="5">
    <source>
        <dbReference type="ARBA" id="ARBA00023163"/>
    </source>
</evidence>
<reference evidence="8" key="1">
    <citation type="submission" date="2024-06" db="EMBL/GenBank/DDBJ databases">
        <title>Draft Genome Sequence of Deinococcus sonorensis Type Strain KR-87, a Biofilm Producing Representative of the Genus Deinococcus.</title>
        <authorList>
            <person name="Boren L.S."/>
            <person name="Grosso R.A."/>
            <person name="Hugenberg-Cox A.N."/>
            <person name="Hill J.T.E."/>
            <person name="Albert C.M."/>
            <person name="Tuohy J.M."/>
        </authorList>
    </citation>
    <scope>NUCLEOTIDE SEQUENCE</scope>
    <source>
        <strain evidence="8">KR-87</strain>
    </source>
</reference>
<dbReference type="Pfam" id="PF00392">
    <property type="entry name" value="GntR"/>
    <property type="match status" value="1"/>
</dbReference>
<keyword evidence="4" id="KW-0238">DNA-binding</keyword>
<keyword evidence="8" id="KW-0032">Aminotransferase</keyword>
<dbReference type="PANTHER" id="PTHR46577">
    <property type="entry name" value="HTH-TYPE TRANSCRIPTIONAL REGULATORY PROTEIN GABR"/>
    <property type="match status" value="1"/>
</dbReference>
<proteinExistence type="inferred from homology"/>
<protein>
    <submittedName>
        <fullName evidence="8">PLP-dependent aminotransferase family protein</fullName>
    </submittedName>
</protein>
<dbReference type="CDD" id="cd00609">
    <property type="entry name" value="AAT_like"/>
    <property type="match status" value="1"/>
</dbReference>
<evidence type="ECO:0000256" key="2">
    <source>
        <dbReference type="ARBA" id="ARBA00022898"/>
    </source>
</evidence>
<evidence type="ECO:0000313" key="8">
    <source>
        <dbReference type="EMBL" id="XBV85382.1"/>
    </source>
</evidence>
<keyword evidence="5" id="KW-0804">Transcription</keyword>
<dbReference type="InterPro" id="IPR000524">
    <property type="entry name" value="Tscrpt_reg_HTH_GntR"/>
</dbReference>
<name>A0AAU7UA83_9DEIO</name>
<accession>A0AAU7UA83</accession>